<dbReference type="Gene3D" id="3.40.50.300">
    <property type="entry name" value="P-loop containing nucleotide triphosphate hydrolases"/>
    <property type="match status" value="1"/>
</dbReference>
<dbReference type="Pfam" id="PF19055">
    <property type="entry name" value="ABC2_membrane_7"/>
    <property type="match status" value="1"/>
</dbReference>
<evidence type="ECO:0000259" key="19">
    <source>
        <dbReference type="PROSITE" id="PS50893"/>
    </source>
</evidence>
<dbReference type="SUPFAM" id="SSF52540">
    <property type="entry name" value="P-loop containing nucleoside triphosphate hydrolases"/>
    <property type="match status" value="1"/>
</dbReference>
<sequence>MLFRIALLSTIPLLFAYKLESGKEFDSSRYSDHGEKGESGYVGHQQSEKGARGRHDKEDHQKQYAEREGHRRGYNHKDGYYGDHHQGEKGSKGYHFEDHGRYAKGHSTKGHHNIHKLDEYKKNTDFFNEDDDQAFEERHGGYEATKGVARGGHNAGGHFKKAFLEGRYGLAGFADKGTHYFDNKGHKKATGQDGYYGHHAQFAQNGGQDGFKKMLLVLTSGSCFRDVPVQPGPSSIERDFFIVSSIISVNNPFPNKQDCTKNKQRPAGLNSTLETPDTTRDLCKNFQQLHLKTEATVSDKPYHFTRPNLKNRDHLLAWLVRDVPSQRLNGSFHVAFIAHACAGECLPITTMDGGRTLFLQLPREKAIDIEFEDVAFSVSEGRKGRKQIVKGVSGKFKSGELTAIMGPSGAGKTSLLNILTGFQMVGMNGIIKSITNSEVRFGAQHYKKQSCYILQDDHLAPLFTVGEIMNMAADLKVGHSLSSKRKSMLLHLGLDFASKRGSFATKGTRCSFQIDDILETLSLEMTKDTRCQRLSGGQKKRLSIALELINNPPIMFLDEPTTGLDSSSSAQCISILKQLARGGRTIICTIHQPSATLYEMFDHVYVMAEGKCIYQGSSLNTVTYLSSVGFNCPQYHNPADFLLEVANGEYGNYTELLAKAATENQWRTTVTSAKLESEICEKSDEYVEPLESYQGSLIHTTPPSEWFKFCVLVKRSFLQLYRDWTISHLKMVLHFLVGIVLGLNYYRSGNDGSKTISNVGFFIISTVYLAYTSLMPAVLKFPSELAVLKKERFNNWYKLKTYYAAFLISDIPLQILFSVAYISTSYFLSDQPAEPFRFFMVLIILVLVALSASSLGLVIGTLVNPIVSNEFWETPKAQIKRDLFQNGTFFGAISIAVMLCVAGFLILFTHMSKVMYLLTYVSFMSYSYEALVQAVYGFGRAAIPCPEEVDYCHLKVPELILRELGMEKNTYWADVGFLIGNFFLLRMLAFCTLKRRLRTGHNHHFYLYYQSVKQRPQVRNSYYDSKYLVDVEVNTKYEATRIPEEWKYVERVLPPVVVPEPKKLSQYCSGWKPQGDDFSDRPYFVGRTRNHMMPVYLYITQRGVRRLTIIKKIQGDIWQLEKELRPYLEDLIKPKPLRLQVNEFAGKICLHGDHVNAVKYWLGERNF</sequence>
<feature type="chain" id="PRO_5035252780" description="Large ribosomal subunit protein mL49" evidence="18">
    <location>
        <begin position="17"/>
        <end position="1167"/>
    </location>
</feature>
<evidence type="ECO:0000256" key="3">
    <source>
        <dbReference type="ARBA" id="ARBA00005677"/>
    </source>
</evidence>
<feature type="transmembrane region" description="Helical" evidence="17">
    <location>
        <begin position="887"/>
        <end position="908"/>
    </location>
</feature>
<feature type="domain" description="ABC transporter" evidence="19">
    <location>
        <begin position="369"/>
        <end position="634"/>
    </location>
</feature>
<keyword evidence="12 17" id="KW-0472">Membrane</keyword>
<keyword evidence="13" id="KW-0687">Ribonucleoprotein</keyword>
<keyword evidence="6 17" id="KW-0812">Transmembrane</keyword>
<evidence type="ECO:0000256" key="14">
    <source>
        <dbReference type="ARBA" id="ARBA00035191"/>
    </source>
</evidence>
<feature type="transmembrane region" description="Helical" evidence="17">
    <location>
        <begin position="724"/>
        <end position="746"/>
    </location>
</feature>
<dbReference type="PANTHER" id="PTHR48041">
    <property type="entry name" value="ABC TRANSPORTER G FAMILY MEMBER 28"/>
    <property type="match status" value="1"/>
</dbReference>
<organism evidence="20 21">
    <name type="scientific">Tenebrio molitor</name>
    <name type="common">Yellow mealworm beetle</name>
    <dbReference type="NCBI Taxonomy" id="7067"/>
    <lineage>
        <taxon>Eukaryota</taxon>
        <taxon>Metazoa</taxon>
        <taxon>Ecdysozoa</taxon>
        <taxon>Arthropoda</taxon>
        <taxon>Hexapoda</taxon>
        <taxon>Insecta</taxon>
        <taxon>Pterygota</taxon>
        <taxon>Neoptera</taxon>
        <taxon>Endopterygota</taxon>
        <taxon>Coleoptera</taxon>
        <taxon>Polyphaga</taxon>
        <taxon>Cucujiformia</taxon>
        <taxon>Tenebrionidae</taxon>
        <taxon>Tenebrio</taxon>
    </lineage>
</organism>
<dbReference type="GO" id="GO:0005886">
    <property type="term" value="C:plasma membrane"/>
    <property type="evidence" value="ECO:0007669"/>
    <property type="project" value="TreeGrafter"/>
</dbReference>
<evidence type="ECO:0000256" key="16">
    <source>
        <dbReference type="SAM" id="MobiDB-lite"/>
    </source>
</evidence>
<dbReference type="InterPro" id="IPR003439">
    <property type="entry name" value="ABC_transporter-like_ATP-bd"/>
</dbReference>
<dbReference type="SMART" id="SM00382">
    <property type="entry name" value="AAA"/>
    <property type="match status" value="1"/>
</dbReference>
<dbReference type="PROSITE" id="PS00211">
    <property type="entry name" value="ABC_TRANSPORTER_1"/>
    <property type="match status" value="1"/>
</dbReference>
<dbReference type="Proteomes" id="UP000719412">
    <property type="component" value="Unassembled WGS sequence"/>
</dbReference>
<evidence type="ECO:0000256" key="8">
    <source>
        <dbReference type="ARBA" id="ARBA00022840"/>
    </source>
</evidence>
<dbReference type="EMBL" id="JABDTM020023066">
    <property type="protein sequence ID" value="KAH0815461.1"/>
    <property type="molecule type" value="Genomic_DNA"/>
</dbReference>
<dbReference type="GO" id="GO:0005739">
    <property type="term" value="C:mitochondrion"/>
    <property type="evidence" value="ECO:0007669"/>
    <property type="project" value="UniProtKB-SubCell"/>
</dbReference>
<feature type="transmembrane region" description="Helical" evidence="17">
    <location>
        <begin position="801"/>
        <end position="828"/>
    </location>
</feature>
<evidence type="ECO:0000313" key="21">
    <source>
        <dbReference type="Proteomes" id="UP000719412"/>
    </source>
</evidence>
<evidence type="ECO:0000313" key="20">
    <source>
        <dbReference type="EMBL" id="KAH0815461.1"/>
    </source>
</evidence>
<name>A0A8J6HIH2_TENMO</name>
<dbReference type="GO" id="GO:0140359">
    <property type="term" value="F:ABC-type transporter activity"/>
    <property type="evidence" value="ECO:0007669"/>
    <property type="project" value="InterPro"/>
</dbReference>
<comment type="caution">
    <text evidence="20">The sequence shown here is derived from an EMBL/GenBank/DDBJ whole genome shotgun (WGS) entry which is preliminary data.</text>
</comment>
<evidence type="ECO:0000256" key="4">
    <source>
        <dbReference type="ARBA" id="ARBA00005814"/>
    </source>
</evidence>
<feature type="transmembrane region" description="Helical" evidence="17">
    <location>
        <begin position="758"/>
        <end position="781"/>
    </location>
</feature>
<dbReference type="InterPro" id="IPR050352">
    <property type="entry name" value="ABCG_transporters"/>
</dbReference>
<evidence type="ECO:0000256" key="11">
    <source>
        <dbReference type="ARBA" id="ARBA00023128"/>
    </source>
</evidence>
<accession>A0A8J6HIH2</accession>
<comment type="similarity">
    <text evidence="3">Belongs to the mitochondrion-specific ribosomal protein mL49 family.</text>
</comment>
<evidence type="ECO:0000256" key="18">
    <source>
        <dbReference type="SAM" id="SignalP"/>
    </source>
</evidence>
<evidence type="ECO:0000256" key="1">
    <source>
        <dbReference type="ARBA" id="ARBA00004141"/>
    </source>
</evidence>
<dbReference type="PANTHER" id="PTHR48041:SF32">
    <property type="entry name" value="PROTEIN WHITE-LIKE PROTEIN"/>
    <property type="match status" value="1"/>
</dbReference>
<dbReference type="InterPro" id="IPR043926">
    <property type="entry name" value="ABCG_dom"/>
</dbReference>
<dbReference type="InterPro" id="IPR017871">
    <property type="entry name" value="ABC_transporter-like_CS"/>
</dbReference>
<protein>
    <recommendedName>
        <fullName evidence="14">Large ribosomal subunit protein mL49</fullName>
    </recommendedName>
    <alternativeName>
        <fullName evidence="15">39S ribosomal protein L49, mitochondrial</fullName>
    </alternativeName>
</protein>
<dbReference type="Gene3D" id="3.30.780.10">
    <property type="entry name" value="SUI1-like domain"/>
    <property type="match status" value="1"/>
</dbReference>
<dbReference type="InterPro" id="IPR007740">
    <property type="entry name" value="Ribosomal_mL49"/>
</dbReference>
<feature type="compositionally biased region" description="Basic and acidic residues" evidence="16">
    <location>
        <begin position="26"/>
        <end position="38"/>
    </location>
</feature>
<feature type="transmembrane region" description="Helical" evidence="17">
    <location>
        <begin position="915"/>
        <end position="936"/>
    </location>
</feature>
<dbReference type="GO" id="GO:0003735">
    <property type="term" value="F:structural constituent of ribosome"/>
    <property type="evidence" value="ECO:0007669"/>
    <property type="project" value="InterPro"/>
</dbReference>
<feature type="transmembrane region" description="Helical" evidence="17">
    <location>
        <begin position="971"/>
        <end position="993"/>
    </location>
</feature>
<keyword evidence="8" id="KW-0067">ATP-binding</keyword>
<dbReference type="Pfam" id="PF16009">
    <property type="entry name" value="DUF4779"/>
    <property type="match status" value="1"/>
</dbReference>
<feature type="compositionally biased region" description="Basic and acidic residues" evidence="16">
    <location>
        <begin position="46"/>
        <end position="90"/>
    </location>
</feature>
<dbReference type="GO" id="GO:0005524">
    <property type="term" value="F:ATP binding"/>
    <property type="evidence" value="ECO:0007669"/>
    <property type="project" value="UniProtKB-KW"/>
</dbReference>
<dbReference type="InterPro" id="IPR003593">
    <property type="entry name" value="AAA+_ATPase"/>
</dbReference>
<keyword evidence="11" id="KW-0496">Mitochondrion</keyword>
<evidence type="ECO:0000256" key="15">
    <source>
        <dbReference type="ARBA" id="ARBA00035545"/>
    </source>
</evidence>
<comment type="subcellular location">
    <subcellularLocation>
        <location evidence="1">Membrane</location>
        <topology evidence="1">Multi-pass membrane protein</topology>
    </subcellularLocation>
    <subcellularLocation>
        <location evidence="2">Mitochondrion</location>
    </subcellularLocation>
</comment>
<feature type="region of interest" description="Disordered" evidence="16">
    <location>
        <begin position="26"/>
        <end position="90"/>
    </location>
</feature>
<comment type="similarity">
    <text evidence="4">Belongs to the ABC transporter superfamily. ABCG family. Eye pigment precursor importer (TC 3.A.1.204) subfamily.</text>
</comment>
<reference evidence="20" key="1">
    <citation type="journal article" date="2020" name="J Insects Food Feed">
        <title>The yellow mealworm (Tenebrio molitor) genome: a resource for the emerging insects as food and feed industry.</title>
        <authorList>
            <person name="Eriksson T."/>
            <person name="Andere A."/>
            <person name="Kelstrup H."/>
            <person name="Emery V."/>
            <person name="Picard C."/>
        </authorList>
    </citation>
    <scope>NUCLEOTIDE SEQUENCE</scope>
    <source>
        <strain evidence="20">Stoneville</strain>
        <tissue evidence="20">Whole head</tissue>
    </source>
</reference>
<evidence type="ECO:0000256" key="2">
    <source>
        <dbReference type="ARBA" id="ARBA00004173"/>
    </source>
</evidence>
<dbReference type="Pfam" id="PF05046">
    <property type="entry name" value="Img2"/>
    <property type="match status" value="1"/>
</dbReference>
<feature type="transmembrane region" description="Helical" evidence="17">
    <location>
        <begin position="840"/>
        <end position="867"/>
    </location>
</feature>
<evidence type="ECO:0000256" key="5">
    <source>
        <dbReference type="ARBA" id="ARBA00022448"/>
    </source>
</evidence>
<gene>
    <name evidence="20" type="ORF">GEV33_007331</name>
</gene>
<keyword evidence="5" id="KW-0813">Transport</keyword>
<dbReference type="FunFam" id="3.30.780.10:FF:000009">
    <property type="entry name" value="39S ribosomal protein L49, mitochondrial"/>
    <property type="match status" value="1"/>
</dbReference>
<keyword evidence="9" id="KW-0689">Ribosomal protein</keyword>
<evidence type="ECO:0000256" key="9">
    <source>
        <dbReference type="ARBA" id="ARBA00022980"/>
    </source>
</evidence>
<dbReference type="InterPro" id="IPR031959">
    <property type="entry name" value="DUF4779"/>
</dbReference>
<evidence type="ECO:0000256" key="10">
    <source>
        <dbReference type="ARBA" id="ARBA00022989"/>
    </source>
</evidence>
<dbReference type="GO" id="GO:1990904">
    <property type="term" value="C:ribonucleoprotein complex"/>
    <property type="evidence" value="ECO:0007669"/>
    <property type="project" value="UniProtKB-KW"/>
</dbReference>
<dbReference type="PROSITE" id="PS50893">
    <property type="entry name" value="ABC_TRANSPORTER_2"/>
    <property type="match status" value="1"/>
</dbReference>
<dbReference type="InterPro" id="IPR013525">
    <property type="entry name" value="ABC2_TM"/>
</dbReference>
<dbReference type="Pfam" id="PF01061">
    <property type="entry name" value="ABC2_membrane"/>
    <property type="match status" value="1"/>
</dbReference>
<dbReference type="CDD" id="cd03213">
    <property type="entry name" value="ABCG_EPDR"/>
    <property type="match status" value="1"/>
</dbReference>
<dbReference type="AlphaFoldDB" id="A0A8J6HIH2"/>
<dbReference type="GO" id="GO:0016887">
    <property type="term" value="F:ATP hydrolysis activity"/>
    <property type="evidence" value="ECO:0007669"/>
    <property type="project" value="InterPro"/>
</dbReference>
<evidence type="ECO:0000256" key="17">
    <source>
        <dbReference type="SAM" id="Phobius"/>
    </source>
</evidence>
<dbReference type="GO" id="GO:0005840">
    <property type="term" value="C:ribosome"/>
    <property type="evidence" value="ECO:0007669"/>
    <property type="project" value="UniProtKB-KW"/>
</dbReference>
<keyword evidence="10 17" id="KW-1133">Transmembrane helix</keyword>
<keyword evidence="21" id="KW-1185">Reference proteome</keyword>
<evidence type="ECO:0000256" key="7">
    <source>
        <dbReference type="ARBA" id="ARBA00022741"/>
    </source>
</evidence>
<dbReference type="Pfam" id="PF00005">
    <property type="entry name" value="ABC_tran"/>
    <property type="match status" value="1"/>
</dbReference>
<evidence type="ECO:0000256" key="13">
    <source>
        <dbReference type="ARBA" id="ARBA00023274"/>
    </source>
</evidence>
<keyword evidence="18" id="KW-0732">Signal</keyword>
<feature type="signal peptide" evidence="18">
    <location>
        <begin position="1"/>
        <end position="16"/>
    </location>
</feature>
<keyword evidence="7" id="KW-0547">Nucleotide-binding</keyword>
<reference evidence="20" key="2">
    <citation type="submission" date="2021-08" db="EMBL/GenBank/DDBJ databases">
        <authorList>
            <person name="Eriksson T."/>
        </authorList>
    </citation>
    <scope>NUCLEOTIDE SEQUENCE</scope>
    <source>
        <strain evidence="20">Stoneville</strain>
        <tissue evidence="20">Whole head</tissue>
    </source>
</reference>
<evidence type="ECO:0000256" key="12">
    <source>
        <dbReference type="ARBA" id="ARBA00023136"/>
    </source>
</evidence>
<dbReference type="InterPro" id="IPR027417">
    <property type="entry name" value="P-loop_NTPase"/>
</dbReference>
<proteinExistence type="inferred from homology"/>
<dbReference type="GO" id="GO:0006412">
    <property type="term" value="P:translation"/>
    <property type="evidence" value="ECO:0007669"/>
    <property type="project" value="InterPro"/>
</dbReference>
<evidence type="ECO:0000256" key="6">
    <source>
        <dbReference type="ARBA" id="ARBA00022692"/>
    </source>
</evidence>